<proteinExistence type="predicted"/>
<accession>A0ABW3HFA3</accession>
<keyword evidence="2" id="KW-1185">Reference proteome</keyword>
<gene>
    <name evidence="1" type="ORF">ACFQ0F_02805</name>
</gene>
<dbReference type="EMBL" id="JBHTIT010000001">
    <property type="protein sequence ID" value="MFD0949330.1"/>
    <property type="molecule type" value="Genomic_DNA"/>
</dbReference>
<evidence type="ECO:0000313" key="2">
    <source>
        <dbReference type="Proteomes" id="UP001597044"/>
    </source>
</evidence>
<dbReference type="Proteomes" id="UP001597044">
    <property type="component" value="Unassembled WGS sequence"/>
</dbReference>
<organism evidence="1 2">
    <name type="scientific">Paraperlucidibaca wandonensis</name>
    <dbReference type="NCBI Taxonomy" id="1268273"/>
    <lineage>
        <taxon>Bacteria</taxon>
        <taxon>Pseudomonadati</taxon>
        <taxon>Pseudomonadota</taxon>
        <taxon>Gammaproteobacteria</taxon>
        <taxon>Moraxellales</taxon>
        <taxon>Moraxellaceae</taxon>
        <taxon>Paraperlucidibaca</taxon>
    </lineage>
</organism>
<comment type="caution">
    <text evidence="1">The sequence shown here is derived from an EMBL/GenBank/DDBJ whole genome shotgun (WGS) entry which is preliminary data.</text>
</comment>
<name>A0ABW3HFA3_9GAMM</name>
<sequence length="145" mass="16161">MKSSLSLRAWRQRFPTLALPTTASFAGFWAASFVGPFWLVASAPSAINLAGLPGWRGKRFLSNTSAINVLASGNERLLMKVTVMPSLLDGQPALVCTYGSEAPWPWRFVRDEFREMSPNEWLGMTVLDVPGLRSMGWPFVLKREQ</sequence>
<dbReference type="RefSeq" id="WP_379068912.1">
    <property type="nucleotide sequence ID" value="NZ_JBHTIT010000001.1"/>
</dbReference>
<reference evidence="2" key="1">
    <citation type="journal article" date="2019" name="Int. J. Syst. Evol. Microbiol.">
        <title>The Global Catalogue of Microorganisms (GCM) 10K type strain sequencing project: providing services to taxonomists for standard genome sequencing and annotation.</title>
        <authorList>
            <consortium name="The Broad Institute Genomics Platform"/>
            <consortium name="The Broad Institute Genome Sequencing Center for Infectious Disease"/>
            <person name="Wu L."/>
            <person name="Ma J."/>
        </authorList>
    </citation>
    <scope>NUCLEOTIDE SEQUENCE [LARGE SCALE GENOMIC DNA]</scope>
    <source>
        <strain evidence="2">CCUG 63419</strain>
    </source>
</reference>
<evidence type="ECO:0000313" key="1">
    <source>
        <dbReference type="EMBL" id="MFD0949330.1"/>
    </source>
</evidence>
<protein>
    <submittedName>
        <fullName evidence="1">Uncharacterized protein</fullName>
    </submittedName>
</protein>